<dbReference type="InParanoid" id="D2HPG6"/>
<dbReference type="SUPFAM" id="SSF56219">
    <property type="entry name" value="DNase I-like"/>
    <property type="match status" value="1"/>
</dbReference>
<name>D2HPG6_AILME</name>
<feature type="non-terminal residue" evidence="1">
    <location>
        <position position="1"/>
    </location>
</feature>
<sequence length="93" mass="10886">FNTPLTAMDRSSKQKMNKETMALNVTLHQMDLTDKYRTFPPKAAEYTFFPSAHMTFSRKDHILGHKSTLNKYKKIISLIFSDHNTKKLEVNHK</sequence>
<dbReference type="AlphaFoldDB" id="D2HPG6"/>
<proteinExistence type="predicted"/>
<gene>
    <name evidence="1" type="ORF">PANDA_013668</name>
</gene>
<organism evidence="1">
    <name type="scientific">Ailuropoda melanoleuca</name>
    <name type="common">Giant panda</name>
    <dbReference type="NCBI Taxonomy" id="9646"/>
    <lineage>
        <taxon>Eukaryota</taxon>
        <taxon>Metazoa</taxon>
        <taxon>Chordata</taxon>
        <taxon>Craniata</taxon>
        <taxon>Vertebrata</taxon>
        <taxon>Euteleostomi</taxon>
        <taxon>Mammalia</taxon>
        <taxon>Eutheria</taxon>
        <taxon>Laurasiatheria</taxon>
        <taxon>Carnivora</taxon>
        <taxon>Caniformia</taxon>
        <taxon>Ursidae</taxon>
        <taxon>Ailuropoda</taxon>
    </lineage>
</organism>
<evidence type="ECO:0000313" key="1">
    <source>
        <dbReference type="EMBL" id="EFB15182.1"/>
    </source>
</evidence>
<dbReference type="EMBL" id="GL193133">
    <property type="protein sequence ID" value="EFB15182.1"/>
    <property type="molecule type" value="Genomic_DNA"/>
</dbReference>
<reference evidence="1" key="1">
    <citation type="journal article" date="2010" name="Nature">
        <title>The sequence and de novo assembly of the giant panda genome.</title>
        <authorList>
            <person name="Li R."/>
            <person name="Fan W."/>
            <person name="Tian G."/>
            <person name="Zhu H."/>
            <person name="He L."/>
            <person name="Cai J."/>
            <person name="Huang Q."/>
            <person name="Cai Q."/>
            <person name="Li B."/>
            <person name="Bai Y."/>
            <person name="Zhang Z."/>
            <person name="Zhang Y."/>
            <person name="Wang W."/>
            <person name="Li J."/>
            <person name="Wei F."/>
            <person name="Li H."/>
            <person name="Jian M."/>
            <person name="Li J."/>
            <person name="Zhang Z."/>
            <person name="Nielsen R."/>
            <person name="Li D."/>
            <person name="Gu W."/>
            <person name="Yang Z."/>
            <person name="Xuan Z."/>
            <person name="Ryder O.A."/>
            <person name="Leung F.C."/>
            <person name="Zhou Y."/>
            <person name="Cao J."/>
            <person name="Sun X."/>
            <person name="Fu Y."/>
            <person name="Fang X."/>
            <person name="Guo X."/>
            <person name="Wang B."/>
            <person name="Hou R."/>
            <person name="Shen F."/>
            <person name="Mu B."/>
            <person name="Ni P."/>
            <person name="Lin R."/>
            <person name="Qian W."/>
            <person name="Wang G."/>
            <person name="Yu C."/>
            <person name="Nie W."/>
            <person name="Wang J."/>
            <person name="Wu Z."/>
            <person name="Liang H."/>
            <person name="Min J."/>
            <person name="Wu Q."/>
            <person name="Cheng S."/>
            <person name="Ruan J."/>
            <person name="Wang M."/>
            <person name="Shi Z."/>
            <person name="Wen M."/>
            <person name="Liu B."/>
            <person name="Ren X."/>
            <person name="Zheng H."/>
            <person name="Dong D."/>
            <person name="Cook K."/>
            <person name="Shan G."/>
            <person name="Zhang H."/>
            <person name="Kosiol C."/>
            <person name="Xie X."/>
            <person name="Lu Z."/>
            <person name="Zheng H."/>
            <person name="Li Y."/>
            <person name="Steiner C.C."/>
            <person name="Lam T.T."/>
            <person name="Lin S."/>
            <person name="Zhang Q."/>
            <person name="Li G."/>
            <person name="Tian J."/>
            <person name="Gong T."/>
            <person name="Liu H."/>
            <person name="Zhang D."/>
            <person name="Fang L."/>
            <person name="Ye C."/>
            <person name="Zhang J."/>
            <person name="Hu W."/>
            <person name="Xu A."/>
            <person name="Ren Y."/>
            <person name="Zhang G."/>
            <person name="Bruford M.W."/>
            <person name="Li Q."/>
            <person name="Ma L."/>
            <person name="Guo Y."/>
            <person name="An N."/>
            <person name="Hu Y."/>
            <person name="Zheng Y."/>
            <person name="Shi Y."/>
            <person name="Li Z."/>
            <person name="Liu Q."/>
            <person name="Chen Y."/>
            <person name="Zhao J."/>
            <person name="Qu N."/>
            <person name="Zhao S."/>
            <person name="Tian F."/>
            <person name="Wang X."/>
            <person name="Wang H."/>
            <person name="Xu L."/>
            <person name="Liu X."/>
            <person name="Vinar T."/>
            <person name="Wang Y."/>
            <person name="Lam T.W."/>
            <person name="Yiu S.M."/>
            <person name="Liu S."/>
            <person name="Zhang H."/>
            <person name="Li D."/>
            <person name="Huang Y."/>
            <person name="Wang X."/>
            <person name="Yang G."/>
            <person name="Jiang Z."/>
            <person name="Wang J."/>
            <person name="Qin N."/>
            <person name="Li L."/>
            <person name="Li J."/>
            <person name="Bolund L."/>
            <person name="Kristiansen K."/>
            <person name="Wong G.K."/>
            <person name="Olson M."/>
            <person name="Zhang X."/>
            <person name="Li S."/>
            <person name="Yang H."/>
            <person name="Wang J."/>
            <person name="Wang J."/>
        </authorList>
    </citation>
    <scope>NUCLEOTIDE SEQUENCE [LARGE SCALE GENOMIC DNA]</scope>
</reference>
<dbReference type="Gene3D" id="3.60.10.10">
    <property type="entry name" value="Endonuclease/exonuclease/phosphatase"/>
    <property type="match status" value="1"/>
</dbReference>
<feature type="non-terminal residue" evidence="1">
    <location>
        <position position="93"/>
    </location>
</feature>
<protein>
    <submittedName>
        <fullName evidence="1">Uncharacterized protein</fullName>
    </submittedName>
</protein>
<dbReference type="InterPro" id="IPR036691">
    <property type="entry name" value="Endo/exonu/phosph_ase_sf"/>
</dbReference>
<accession>D2HPG6</accession>